<dbReference type="InterPro" id="IPR003593">
    <property type="entry name" value="AAA+_ATPase"/>
</dbReference>
<comment type="caution">
    <text evidence="11">The sequence shown here is derived from an EMBL/GenBank/DDBJ whole genome shotgun (WGS) entry which is preliminary data.</text>
</comment>
<keyword evidence="5" id="KW-0547">Nucleotide-binding</keyword>
<evidence type="ECO:0000256" key="2">
    <source>
        <dbReference type="ARBA" id="ARBA00005814"/>
    </source>
</evidence>
<evidence type="ECO:0000256" key="9">
    <source>
        <dbReference type="SAM" id="Phobius"/>
    </source>
</evidence>
<proteinExistence type="inferred from homology"/>
<dbReference type="InterPro" id="IPR013525">
    <property type="entry name" value="ABC2_TM"/>
</dbReference>
<keyword evidence="8 9" id="KW-0472">Membrane</keyword>
<dbReference type="InterPro" id="IPR050352">
    <property type="entry name" value="ABCG_transporters"/>
</dbReference>
<dbReference type="PANTHER" id="PTHR48041:SF111">
    <property type="entry name" value="ABC TRANSPORTER G FAMILY MEMBER 14"/>
    <property type="match status" value="1"/>
</dbReference>
<feature type="transmembrane region" description="Helical" evidence="9">
    <location>
        <begin position="533"/>
        <end position="551"/>
    </location>
</feature>
<dbReference type="Proteomes" id="UP001188597">
    <property type="component" value="Unassembled WGS sequence"/>
</dbReference>
<dbReference type="Pfam" id="PF19055">
    <property type="entry name" value="ABC2_membrane_7"/>
    <property type="match status" value="1"/>
</dbReference>
<feature type="transmembrane region" description="Helical" evidence="9">
    <location>
        <begin position="394"/>
        <end position="411"/>
    </location>
</feature>
<comment type="similarity">
    <text evidence="2">Belongs to the ABC transporter superfamily. ABCG family. Eye pigment precursor importer (TC 3.A.1.204) subfamily.</text>
</comment>
<evidence type="ECO:0000256" key="3">
    <source>
        <dbReference type="ARBA" id="ARBA00022448"/>
    </source>
</evidence>
<evidence type="ECO:0000256" key="6">
    <source>
        <dbReference type="ARBA" id="ARBA00022840"/>
    </source>
</evidence>
<feature type="domain" description="ABC transporter" evidence="10">
    <location>
        <begin position="34"/>
        <end position="286"/>
    </location>
</feature>
<evidence type="ECO:0000313" key="11">
    <source>
        <dbReference type="EMBL" id="KAK3029735.1"/>
    </source>
</evidence>
<dbReference type="GO" id="GO:0005886">
    <property type="term" value="C:plasma membrane"/>
    <property type="evidence" value="ECO:0007669"/>
    <property type="project" value="TreeGrafter"/>
</dbReference>
<evidence type="ECO:0000256" key="5">
    <source>
        <dbReference type="ARBA" id="ARBA00022741"/>
    </source>
</evidence>
<organism evidence="11 12">
    <name type="scientific">Escallonia herrerae</name>
    <dbReference type="NCBI Taxonomy" id="1293975"/>
    <lineage>
        <taxon>Eukaryota</taxon>
        <taxon>Viridiplantae</taxon>
        <taxon>Streptophyta</taxon>
        <taxon>Embryophyta</taxon>
        <taxon>Tracheophyta</taxon>
        <taxon>Spermatophyta</taxon>
        <taxon>Magnoliopsida</taxon>
        <taxon>eudicotyledons</taxon>
        <taxon>Gunneridae</taxon>
        <taxon>Pentapetalae</taxon>
        <taxon>asterids</taxon>
        <taxon>campanulids</taxon>
        <taxon>Escalloniales</taxon>
        <taxon>Escalloniaceae</taxon>
        <taxon>Escallonia</taxon>
    </lineage>
</organism>
<keyword evidence="6" id="KW-0067">ATP-binding</keyword>
<keyword evidence="4 9" id="KW-0812">Transmembrane</keyword>
<gene>
    <name evidence="11" type="ORF">RJ639_038012</name>
</gene>
<evidence type="ECO:0000259" key="10">
    <source>
        <dbReference type="PROSITE" id="PS50893"/>
    </source>
</evidence>
<keyword evidence="3" id="KW-0813">Transport</keyword>
<dbReference type="InterPro" id="IPR003439">
    <property type="entry name" value="ABC_transporter-like_ATP-bd"/>
</dbReference>
<name>A0AA88WZW5_9ASTE</name>
<keyword evidence="12" id="KW-1185">Reference proteome</keyword>
<dbReference type="CDD" id="cd03213">
    <property type="entry name" value="ABCG_EPDR"/>
    <property type="match status" value="1"/>
</dbReference>
<protein>
    <recommendedName>
        <fullName evidence="10">ABC transporter domain-containing protein</fullName>
    </recommendedName>
</protein>
<dbReference type="AlphaFoldDB" id="A0AA88WZW5"/>
<evidence type="ECO:0000256" key="8">
    <source>
        <dbReference type="ARBA" id="ARBA00023136"/>
    </source>
</evidence>
<dbReference type="PROSITE" id="PS00211">
    <property type="entry name" value="ABC_TRANSPORTER_1"/>
    <property type="match status" value="1"/>
</dbReference>
<dbReference type="InterPro" id="IPR027417">
    <property type="entry name" value="P-loop_NTPase"/>
</dbReference>
<dbReference type="Pfam" id="PF01061">
    <property type="entry name" value="ABC2_membrane"/>
    <property type="match status" value="1"/>
</dbReference>
<dbReference type="InterPro" id="IPR017871">
    <property type="entry name" value="ABC_transporter-like_CS"/>
</dbReference>
<sequence length="665" mass="74526">MPLLCMVPKTENSSSVAMEGLPHMGDPHPAYLAYPFEEVVYKVKFEKKGLCCGVTLSTKEKTILNGVTGIVCPGEMLAMLGPSGSGKTTLLTALGGRLAGKLSGKFTYNGQPFSGSIKRRTGFVAQDDILYPHLTVTETLIFTALLRLPKSLTRDEKVQHVEHVITELGLTRCQNSMIGGPLFRGISGGEKKRVSIGQEMLINPSLLLLDEPTSGLDSTTAQRIMTTVKRLASGGRTVITTIHQPSSRLYHMFDKVVLLSEGCPIYYGPASSALEYFSSIGFSTSITVNPADLLLDLANGIGPDSMLVGEQGDNSEQERKTVTELLISAYEKNISTRLKAELCSLDVDNYGYRKDASTRSNVKLEQWCTTWWHQFKVLLLRGLRERRYEAFNRLRIFQVISVALLGGLLWWHTPTSHIEDRIAMLFFFSVFWGFYPLYNAVFTFPQERRMLIKERSSGMYRLSSYFLARTIGDLPLELGLPIAFTFIIYWMGGLKPDPVTFILSLLIVLYNVLVAQSLGLAIGAILMDVKKATTLGSVTTLVFLIAGGYYIQQIPPFIVWLKYLSYSYYCYKLLLGVQYNESDYYECSKGVYCRVADFPAVRSVGLNHLLIDVSIMALMLIGYRLVAYLALHRVRDRKSWIQFDFHLLVKSCEYSSCLVKLENIK</sequence>
<comment type="subcellular location">
    <subcellularLocation>
        <location evidence="1">Membrane</location>
        <topology evidence="1">Multi-pass membrane protein</topology>
    </subcellularLocation>
</comment>
<dbReference type="GO" id="GO:0016887">
    <property type="term" value="F:ATP hydrolysis activity"/>
    <property type="evidence" value="ECO:0007669"/>
    <property type="project" value="InterPro"/>
</dbReference>
<dbReference type="GO" id="GO:0140359">
    <property type="term" value="F:ABC-type transporter activity"/>
    <property type="evidence" value="ECO:0007669"/>
    <property type="project" value="InterPro"/>
</dbReference>
<dbReference type="PANTHER" id="PTHR48041">
    <property type="entry name" value="ABC TRANSPORTER G FAMILY MEMBER 28"/>
    <property type="match status" value="1"/>
</dbReference>
<feature type="transmembrane region" description="Helical" evidence="9">
    <location>
        <begin position="423"/>
        <end position="445"/>
    </location>
</feature>
<evidence type="ECO:0000256" key="7">
    <source>
        <dbReference type="ARBA" id="ARBA00022989"/>
    </source>
</evidence>
<dbReference type="FunFam" id="3.40.50.300:FF:000337">
    <property type="entry name" value="ABC transporter G family member 22"/>
    <property type="match status" value="1"/>
</dbReference>
<dbReference type="EMBL" id="JAVXUP010000366">
    <property type="protein sequence ID" value="KAK3029735.1"/>
    <property type="molecule type" value="Genomic_DNA"/>
</dbReference>
<feature type="non-terminal residue" evidence="11">
    <location>
        <position position="1"/>
    </location>
</feature>
<dbReference type="Gene3D" id="3.40.50.300">
    <property type="entry name" value="P-loop containing nucleotide triphosphate hydrolases"/>
    <property type="match status" value="1"/>
</dbReference>
<dbReference type="SUPFAM" id="SSF52540">
    <property type="entry name" value="P-loop containing nucleoside triphosphate hydrolases"/>
    <property type="match status" value="1"/>
</dbReference>
<evidence type="ECO:0000313" key="12">
    <source>
        <dbReference type="Proteomes" id="UP001188597"/>
    </source>
</evidence>
<dbReference type="PROSITE" id="PS50893">
    <property type="entry name" value="ABC_TRANSPORTER_2"/>
    <property type="match status" value="1"/>
</dbReference>
<reference evidence="11" key="1">
    <citation type="submission" date="2022-12" db="EMBL/GenBank/DDBJ databases">
        <title>Draft genome assemblies for two species of Escallonia (Escalloniales).</title>
        <authorList>
            <person name="Chanderbali A."/>
            <person name="Dervinis C."/>
            <person name="Anghel I."/>
            <person name="Soltis D."/>
            <person name="Soltis P."/>
            <person name="Zapata F."/>
        </authorList>
    </citation>
    <scope>NUCLEOTIDE SEQUENCE</scope>
    <source>
        <strain evidence="11">UCBG64.0493</strain>
        <tissue evidence="11">Leaf</tissue>
    </source>
</reference>
<evidence type="ECO:0000256" key="4">
    <source>
        <dbReference type="ARBA" id="ARBA00022692"/>
    </source>
</evidence>
<dbReference type="GO" id="GO:0005524">
    <property type="term" value="F:ATP binding"/>
    <property type="evidence" value="ECO:0007669"/>
    <property type="project" value="UniProtKB-KW"/>
</dbReference>
<keyword evidence="7 9" id="KW-1133">Transmembrane helix</keyword>
<feature type="transmembrane region" description="Helical" evidence="9">
    <location>
        <begin position="609"/>
        <end position="631"/>
    </location>
</feature>
<dbReference type="Pfam" id="PF00005">
    <property type="entry name" value="ABC_tran"/>
    <property type="match status" value="1"/>
</dbReference>
<accession>A0AA88WZW5</accession>
<dbReference type="SMART" id="SM00382">
    <property type="entry name" value="AAA"/>
    <property type="match status" value="1"/>
</dbReference>
<feature type="transmembrane region" description="Helical" evidence="9">
    <location>
        <begin position="466"/>
        <end position="489"/>
    </location>
</feature>
<dbReference type="InterPro" id="IPR043926">
    <property type="entry name" value="ABCG_dom"/>
</dbReference>
<evidence type="ECO:0000256" key="1">
    <source>
        <dbReference type="ARBA" id="ARBA00004141"/>
    </source>
</evidence>
<feature type="transmembrane region" description="Helical" evidence="9">
    <location>
        <begin position="501"/>
        <end position="526"/>
    </location>
</feature>